<feature type="domain" description="HTH lacI-type" evidence="4">
    <location>
        <begin position="6"/>
        <end position="58"/>
    </location>
</feature>
<dbReference type="InterPro" id="IPR025997">
    <property type="entry name" value="SBP_2_dom"/>
</dbReference>
<evidence type="ECO:0000256" key="3">
    <source>
        <dbReference type="ARBA" id="ARBA00023163"/>
    </source>
</evidence>
<reference evidence="6" key="1">
    <citation type="submission" date="2016-10" db="EMBL/GenBank/DDBJ databases">
        <authorList>
            <person name="Varghese N."/>
            <person name="Submissions S."/>
        </authorList>
    </citation>
    <scope>NUCLEOTIDE SEQUENCE [LARGE SCALE GENOMIC DNA]</scope>
    <source>
        <strain evidence="6">DSM 21743</strain>
    </source>
</reference>
<dbReference type="OrthoDB" id="9805774at2"/>
<dbReference type="Pfam" id="PF00356">
    <property type="entry name" value="LacI"/>
    <property type="match status" value="1"/>
</dbReference>
<keyword evidence="2" id="KW-0238">DNA-binding</keyword>
<evidence type="ECO:0000256" key="2">
    <source>
        <dbReference type="ARBA" id="ARBA00023125"/>
    </source>
</evidence>
<protein>
    <submittedName>
        <fullName evidence="5">LacI family transcriptional regulator</fullName>
    </submittedName>
</protein>
<dbReference type="InterPro" id="IPR010982">
    <property type="entry name" value="Lambda_DNA-bd_dom_sf"/>
</dbReference>
<name>A0A1H2LPQ4_9ACTN</name>
<dbReference type="PANTHER" id="PTHR30146:SF152">
    <property type="entry name" value="TRANSCRIPTIONAL REGULATORY PROTEIN"/>
    <property type="match status" value="1"/>
</dbReference>
<keyword evidence="3" id="KW-0804">Transcription</keyword>
<evidence type="ECO:0000256" key="1">
    <source>
        <dbReference type="ARBA" id="ARBA00023015"/>
    </source>
</evidence>
<dbReference type="PANTHER" id="PTHR30146">
    <property type="entry name" value="LACI-RELATED TRANSCRIPTIONAL REPRESSOR"/>
    <property type="match status" value="1"/>
</dbReference>
<dbReference type="Pfam" id="PF13407">
    <property type="entry name" value="Peripla_BP_4"/>
    <property type="match status" value="1"/>
</dbReference>
<keyword evidence="6" id="KW-1185">Reference proteome</keyword>
<dbReference type="InterPro" id="IPR000843">
    <property type="entry name" value="HTH_LacI"/>
</dbReference>
<proteinExistence type="predicted"/>
<dbReference type="GO" id="GO:0003700">
    <property type="term" value="F:DNA-binding transcription factor activity"/>
    <property type="evidence" value="ECO:0007669"/>
    <property type="project" value="TreeGrafter"/>
</dbReference>
<gene>
    <name evidence="5" type="ORF">SAMN04488544_0553</name>
</gene>
<dbReference type="CDD" id="cd06307">
    <property type="entry name" value="PBP1_sugar_binding"/>
    <property type="match status" value="1"/>
</dbReference>
<dbReference type="SUPFAM" id="SSF47413">
    <property type="entry name" value="lambda repressor-like DNA-binding domains"/>
    <property type="match status" value="1"/>
</dbReference>
<evidence type="ECO:0000313" key="5">
    <source>
        <dbReference type="EMBL" id="SDU82581.1"/>
    </source>
</evidence>
<sequence>MPHHPYRIREIAEQSGLSPATVDRVLNERPGVRASTVAEVRQAIVDLDRQRDQVRLAGRTFLVDLVMRAPRRFTAGVRAALEAELPTLQPALVRARFRLREEGPVAEVVETLDAIARRGSHGVLLKAPDHPDVVEAVDRLVARGIPVVTLATDLPLSRRAAYVGIDNRAAGATAAYLLTRTGGASAAPVLVTLSSTSFRGEEEREAGFRSTMREMAPGRVLREVSETDGLDASMLRAVGDVLDAEPDLDAVYSIGGGNTAVLEAFRARGRVPQAFVGHDLDEDNLTLLRRHQITAVLHHDLRADARQACRLLLQWHGAIPGVVSSAPSAIQVVTPFNVPLDAGRGGS</sequence>
<dbReference type="PROSITE" id="PS50932">
    <property type="entry name" value="HTH_LACI_2"/>
    <property type="match status" value="1"/>
</dbReference>
<dbReference type="STRING" id="546874.SAMN04488544_0553"/>
<dbReference type="Gene3D" id="1.10.260.40">
    <property type="entry name" value="lambda repressor-like DNA-binding domains"/>
    <property type="match status" value="1"/>
</dbReference>
<accession>A0A1H2LPQ4</accession>
<dbReference type="InterPro" id="IPR028082">
    <property type="entry name" value="Peripla_BP_I"/>
</dbReference>
<organism evidence="5 6">
    <name type="scientific">Microlunatus sagamiharensis</name>
    <dbReference type="NCBI Taxonomy" id="546874"/>
    <lineage>
        <taxon>Bacteria</taxon>
        <taxon>Bacillati</taxon>
        <taxon>Actinomycetota</taxon>
        <taxon>Actinomycetes</taxon>
        <taxon>Propionibacteriales</taxon>
        <taxon>Propionibacteriaceae</taxon>
        <taxon>Microlunatus</taxon>
    </lineage>
</organism>
<dbReference type="GO" id="GO:0000976">
    <property type="term" value="F:transcription cis-regulatory region binding"/>
    <property type="evidence" value="ECO:0007669"/>
    <property type="project" value="TreeGrafter"/>
</dbReference>
<evidence type="ECO:0000259" key="4">
    <source>
        <dbReference type="PROSITE" id="PS50932"/>
    </source>
</evidence>
<dbReference type="CDD" id="cd01392">
    <property type="entry name" value="HTH_LacI"/>
    <property type="match status" value="1"/>
</dbReference>
<dbReference type="RefSeq" id="WP_091073152.1">
    <property type="nucleotide sequence ID" value="NZ_LT629799.1"/>
</dbReference>
<dbReference type="SUPFAM" id="SSF53822">
    <property type="entry name" value="Periplasmic binding protein-like I"/>
    <property type="match status" value="1"/>
</dbReference>
<keyword evidence="1" id="KW-0805">Transcription regulation</keyword>
<dbReference type="Gene3D" id="3.40.50.2300">
    <property type="match status" value="2"/>
</dbReference>
<dbReference type="SMART" id="SM00354">
    <property type="entry name" value="HTH_LACI"/>
    <property type="match status" value="1"/>
</dbReference>
<evidence type="ECO:0000313" key="6">
    <source>
        <dbReference type="Proteomes" id="UP000198825"/>
    </source>
</evidence>
<dbReference type="Proteomes" id="UP000198825">
    <property type="component" value="Chromosome I"/>
</dbReference>
<dbReference type="EMBL" id="LT629799">
    <property type="protein sequence ID" value="SDU82581.1"/>
    <property type="molecule type" value="Genomic_DNA"/>
</dbReference>
<dbReference type="AlphaFoldDB" id="A0A1H2LPQ4"/>